<organism evidence="1 2">
    <name type="scientific">Dreissena polymorpha</name>
    <name type="common">Zebra mussel</name>
    <name type="synonym">Mytilus polymorpha</name>
    <dbReference type="NCBI Taxonomy" id="45954"/>
    <lineage>
        <taxon>Eukaryota</taxon>
        <taxon>Metazoa</taxon>
        <taxon>Spiralia</taxon>
        <taxon>Lophotrochozoa</taxon>
        <taxon>Mollusca</taxon>
        <taxon>Bivalvia</taxon>
        <taxon>Autobranchia</taxon>
        <taxon>Heteroconchia</taxon>
        <taxon>Euheterodonta</taxon>
        <taxon>Imparidentia</taxon>
        <taxon>Neoheterodontei</taxon>
        <taxon>Myida</taxon>
        <taxon>Dreissenoidea</taxon>
        <taxon>Dreissenidae</taxon>
        <taxon>Dreissena</taxon>
    </lineage>
</organism>
<name>A0A9D4DW06_DREPO</name>
<dbReference type="Proteomes" id="UP000828390">
    <property type="component" value="Unassembled WGS sequence"/>
</dbReference>
<keyword evidence="2" id="KW-1185">Reference proteome</keyword>
<protein>
    <submittedName>
        <fullName evidence="1">Uncharacterized protein</fullName>
    </submittedName>
</protein>
<proteinExistence type="predicted"/>
<sequence>MACTQLSRLPVLQGFLPNLCYRFGSPNCTAWVHSSTCTTRFSPLPVLQDLPNLYYRNCPNLSCRV</sequence>
<reference evidence="1" key="1">
    <citation type="journal article" date="2019" name="bioRxiv">
        <title>The Genome of the Zebra Mussel, Dreissena polymorpha: A Resource for Invasive Species Research.</title>
        <authorList>
            <person name="McCartney M.A."/>
            <person name="Auch B."/>
            <person name="Kono T."/>
            <person name="Mallez S."/>
            <person name="Zhang Y."/>
            <person name="Obille A."/>
            <person name="Becker A."/>
            <person name="Abrahante J.E."/>
            <person name="Garbe J."/>
            <person name="Badalamenti J.P."/>
            <person name="Herman A."/>
            <person name="Mangelson H."/>
            <person name="Liachko I."/>
            <person name="Sullivan S."/>
            <person name="Sone E.D."/>
            <person name="Koren S."/>
            <person name="Silverstein K.A.T."/>
            <person name="Beckman K.B."/>
            <person name="Gohl D.M."/>
        </authorList>
    </citation>
    <scope>NUCLEOTIDE SEQUENCE</scope>
    <source>
        <strain evidence="1">Duluth1</strain>
        <tissue evidence="1">Whole animal</tissue>
    </source>
</reference>
<accession>A0A9D4DW06</accession>
<comment type="caution">
    <text evidence="1">The sequence shown here is derived from an EMBL/GenBank/DDBJ whole genome shotgun (WGS) entry which is preliminary data.</text>
</comment>
<gene>
    <name evidence="1" type="ORF">DPMN_169420</name>
</gene>
<evidence type="ECO:0000313" key="2">
    <source>
        <dbReference type="Proteomes" id="UP000828390"/>
    </source>
</evidence>
<dbReference type="EMBL" id="JAIWYP010000009">
    <property type="protein sequence ID" value="KAH3768208.1"/>
    <property type="molecule type" value="Genomic_DNA"/>
</dbReference>
<evidence type="ECO:0000313" key="1">
    <source>
        <dbReference type="EMBL" id="KAH3768208.1"/>
    </source>
</evidence>
<dbReference type="AlphaFoldDB" id="A0A9D4DW06"/>
<reference evidence="1" key="2">
    <citation type="submission" date="2020-11" db="EMBL/GenBank/DDBJ databases">
        <authorList>
            <person name="McCartney M.A."/>
            <person name="Auch B."/>
            <person name="Kono T."/>
            <person name="Mallez S."/>
            <person name="Becker A."/>
            <person name="Gohl D.M."/>
            <person name="Silverstein K.A.T."/>
            <person name="Koren S."/>
            <person name="Bechman K.B."/>
            <person name="Herman A."/>
            <person name="Abrahante J.E."/>
            <person name="Garbe J."/>
        </authorList>
    </citation>
    <scope>NUCLEOTIDE SEQUENCE</scope>
    <source>
        <strain evidence="1">Duluth1</strain>
        <tissue evidence="1">Whole animal</tissue>
    </source>
</reference>